<dbReference type="EMBL" id="JBHRZH010000002">
    <property type="protein sequence ID" value="MFC3759693.1"/>
    <property type="molecule type" value="Genomic_DNA"/>
</dbReference>
<gene>
    <name evidence="1" type="ORF">ACFOUW_02490</name>
</gene>
<comment type="caution">
    <text evidence="1">The sequence shown here is derived from an EMBL/GenBank/DDBJ whole genome shotgun (WGS) entry which is preliminary data.</text>
</comment>
<sequence>MGERKKTTVYIDEDLLRAAKIEAARTGRREYEVFEIALRRHLGLAEAVERIWAGIPRDDSVTDDEAAQIAAEELEAFRNESTHRAG</sequence>
<evidence type="ECO:0000313" key="1">
    <source>
        <dbReference type="EMBL" id="MFC3759693.1"/>
    </source>
</evidence>
<dbReference type="Proteomes" id="UP001595699">
    <property type="component" value="Unassembled WGS sequence"/>
</dbReference>
<name>A0ABV7Y4S4_9ACTN</name>
<protein>
    <recommendedName>
        <fullName evidence="3">CopG family transcriptional regulator</fullName>
    </recommendedName>
</protein>
<accession>A0ABV7Y4S4</accession>
<keyword evidence="2" id="KW-1185">Reference proteome</keyword>
<organism evidence="1 2">
    <name type="scientific">Tenggerimyces flavus</name>
    <dbReference type="NCBI Taxonomy" id="1708749"/>
    <lineage>
        <taxon>Bacteria</taxon>
        <taxon>Bacillati</taxon>
        <taxon>Actinomycetota</taxon>
        <taxon>Actinomycetes</taxon>
        <taxon>Propionibacteriales</taxon>
        <taxon>Nocardioidaceae</taxon>
        <taxon>Tenggerimyces</taxon>
    </lineage>
</organism>
<dbReference type="RefSeq" id="WP_205121838.1">
    <property type="nucleotide sequence ID" value="NZ_JAFBCM010000001.1"/>
</dbReference>
<reference evidence="2" key="1">
    <citation type="journal article" date="2019" name="Int. J. Syst. Evol. Microbiol.">
        <title>The Global Catalogue of Microorganisms (GCM) 10K type strain sequencing project: providing services to taxonomists for standard genome sequencing and annotation.</title>
        <authorList>
            <consortium name="The Broad Institute Genomics Platform"/>
            <consortium name="The Broad Institute Genome Sequencing Center for Infectious Disease"/>
            <person name="Wu L."/>
            <person name="Ma J."/>
        </authorList>
    </citation>
    <scope>NUCLEOTIDE SEQUENCE [LARGE SCALE GENOMIC DNA]</scope>
    <source>
        <strain evidence="2">CGMCC 4.7241</strain>
    </source>
</reference>
<proteinExistence type="predicted"/>
<evidence type="ECO:0000313" key="2">
    <source>
        <dbReference type="Proteomes" id="UP001595699"/>
    </source>
</evidence>
<evidence type="ECO:0008006" key="3">
    <source>
        <dbReference type="Google" id="ProtNLM"/>
    </source>
</evidence>